<dbReference type="EMBL" id="KT804738">
    <property type="protein sequence ID" value="AMM72694.1"/>
    <property type="molecule type" value="Genomic_DNA"/>
</dbReference>
<name>A0A140GB55_GSIV</name>
<sequence>MSSYRCRQLRQQQYRYNPLTGAKANRNSPPMRTARRVCNDLALCSQHTDTYNPWTDRALLPDSPVHDMIDYVCNTRRGELHNDDLQRHWESYETTPYAGGISEDVPDERTRMCNSYRDHPGSNPVRPGERLGRYSGFSNSLYKYCNRDRNAQCDAYFYDDSVDPETGIPLTRTGRSAWDNRCAGMYNRFARSPDLYSDRYFPPYSADAGTQTPFDAGFTGPDNGIVSRPEAGPRVQPGDSVVRNLSFSDTPPAATQPRVAHASTDTSLDADLSAIARDMDAHPNNTPSPLPNTSELTVGREELAPQHSAELFPI</sequence>
<dbReference type="Pfam" id="PF08793">
    <property type="entry name" value="2C_adapt"/>
    <property type="match status" value="1"/>
</dbReference>
<proteinExistence type="predicted"/>
<evidence type="ECO:0000259" key="2">
    <source>
        <dbReference type="Pfam" id="PF08793"/>
    </source>
</evidence>
<evidence type="ECO:0000313" key="3">
    <source>
        <dbReference type="EMBL" id="AMM72694.1"/>
    </source>
</evidence>
<evidence type="ECO:0000313" key="4">
    <source>
        <dbReference type="Proteomes" id="UP000160611"/>
    </source>
</evidence>
<protein>
    <submittedName>
        <fullName evidence="3">ORF060L</fullName>
    </submittedName>
</protein>
<reference evidence="3 4" key="2">
    <citation type="journal article" date="2016" name="Genome Announc.">
        <title>Complete Genome Sequence of a Giant Sea Perch Iridovirus in Kaohsiung, Taiwan.</title>
        <authorList>
            <person name="Wen C.M."/>
            <person name="Hong J.R."/>
        </authorList>
    </citation>
    <scope>NUCLEOTIDE SEQUENCE [LARGE SCALE GENOMIC DNA]</scope>
    <source>
        <strain evidence="3">GSIV-K1</strain>
    </source>
</reference>
<dbReference type="InterPro" id="IPR014901">
    <property type="entry name" value="2-cysteine_adaptor"/>
</dbReference>
<dbReference type="Proteomes" id="UP000160611">
    <property type="component" value="Segment"/>
</dbReference>
<feature type="domain" description="2-cysteine adaptor" evidence="2">
    <location>
        <begin position="37"/>
        <end position="75"/>
    </location>
</feature>
<feature type="region of interest" description="Disordered" evidence="1">
    <location>
        <begin position="246"/>
        <end position="265"/>
    </location>
</feature>
<accession>A0A140GB55</accession>
<evidence type="ECO:0000256" key="1">
    <source>
        <dbReference type="SAM" id="MobiDB-lite"/>
    </source>
</evidence>
<organism evidence="3 4">
    <name type="scientific">Giant seaperch iridovirus</name>
    <name type="common">GSIV</name>
    <dbReference type="NCBI Taxonomy" id="176655"/>
    <lineage>
        <taxon>Viruses</taxon>
        <taxon>Varidnaviria</taxon>
        <taxon>Bamfordvirae</taxon>
        <taxon>Nucleocytoviricota</taxon>
        <taxon>Megaviricetes</taxon>
        <taxon>Pimascovirales</taxon>
        <taxon>Pimascovirales incertae sedis</taxon>
        <taxon>Iridoviridae</taxon>
        <taxon>Alphairidovirinae</taxon>
        <taxon>Megalocytivirus</taxon>
        <taxon>Megalocytivirus pagrus1</taxon>
        <taxon>Infectious spleen and kidney necrosis virus</taxon>
    </lineage>
</organism>
<reference evidence="3 4" key="1">
    <citation type="journal article" date="2016" name="Apoptosis">
        <title>GSIV serine/threonine kinase can induce apoptotic cell death via p53 and pro-apoptotic gene Bax upregulation in fish cells.</title>
        <authorList>
            <person name="Reshi L."/>
            <person name="Wu H.C."/>
            <person name="Wu J.L."/>
            <person name="Wang H.V."/>
            <person name="Hong J.R."/>
        </authorList>
    </citation>
    <scope>NUCLEOTIDE SEQUENCE [LARGE SCALE GENOMIC DNA]</scope>
    <source>
        <strain evidence="3">GSIV-K1</strain>
    </source>
</reference>